<protein>
    <submittedName>
        <fullName evidence="12">TonB</fullName>
    </submittedName>
</protein>
<feature type="transmembrane region" description="Helical" evidence="10">
    <location>
        <begin position="6"/>
        <end position="25"/>
    </location>
</feature>
<dbReference type="GO" id="GO:0015031">
    <property type="term" value="P:protein transport"/>
    <property type="evidence" value="ECO:0007669"/>
    <property type="project" value="UniProtKB-KW"/>
</dbReference>
<evidence type="ECO:0000256" key="4">
    <source>
        <dbReference type="ARBA" id="ARBA00022475"/>
    </source>
</evidence>
<keyword evidence="5" id="KW-0997">Cell inner membrane</keyword>
<dbReference type="eggNOG" id="COG4219">
    <property type="taxonomic scope" value="Bacteria"/>
</dbReference>
<dbReference type="GO" id="GO:0031992">
    <property type="term" value="F:energy transducer activity"/>
    <property type="evidence" value="ECO:0007669"/>
    <property type="project" value="TreeGrafter"/>
</dbReference>
<dbReference type="STRING" id="1237149.C900_04356"/>
<dbReference type="InterPro" id="IPR008969">
    <property type="entry name" value="CarboxyPept-like_regulatory"/>
</dbReference>
<sequence length="585" mass="66161">MNSYINYILEANICLLVLGLFYYLVLKNDTHFRFSRYYLTGTALLALILPLLHFDNPFAGENAVPIVSDLQALTLPELVIGVQNNSTPEASTSGISWIMWAGFGYLSVVIVLLTVFLYQLFQIFQFRQLKKKAITKTEGYLLIPTDGQLPTFSFFNMLFFDNTALLSDLEKKRVIDHEIVHIKQGHTWDVLVMELVKIIFWINPVTWWMKQSIQNVHEYLADQSVLQSTDEQQYSSLLAKMALKQMSLSIGHHFNRSITLKRIKMMKAPKTKLQTWKWVSLIPIILLIVTVFSCNDEVMQDVNDVMETASQTTLPAELEPELDRLQKQYPKADFVYIETDGTTQKELQKLKNLDPNTIAYIKVWKERERIGIIVNKSGPLKNFVNADSDEAFTIVEEPAMPQGGYEEMYRKLAEVLKYPQKARQAGIEGKVYIQFIVDTDGSLTNIEAVKSPDQTLSQAAIAAMETIEPFKPASQRGKLVKQRIVLPITFSLGNEAAKIAVDKAQDSPDSRMTIQTKRDGLSITGIITRPDGKPMPGVNIVIKGTHVGTVSDINGNFKITAFDHTDVLVFSFIGFETKNLPLDDC</sequence>
<dbReference type="SUPFAM" id="SSF49464">
    <property type="entry name" value="Carboxypeptidase regulatory domain-like"/>
    <property type="match status" value="1"/>
</dbReference>
<evidence type="ECO:0000313" key="13">
    <source>
        <dbReference type="Proteomes" id="UP000011135"/>
    </source>
</evidence>
<evidence type="ECO:0000256" key="8">
    <source>
        <dbReference type="ARBA" id="ARBA00022989"/>
    </source>
</evidence>
<evidence type="ECO:0000256" key="2">
    <source>
        <dbReference type="ARBA" id="ARBA00006555"/>
    </source>
</evidence>
<dbReference type="Gene3D" id="3.30.1150.10">
    <property type="match status" value="1"/>
</dbReference>
<dbReference type="Pfam" id="PF05569">
    <property type="entry name" value="Peptidase_M56"/>
    <property type="match status" value="1"/>
</dbReference>
<evidence type="ECO:0000256" key="9">
    <source>
        <dbReference type="ARBA" id="ARBA00023136"/>
    </source>
</evidence>
<dbReference type="eggNOG" id="COG0810">
    <property type="taxonomic scope" value="Bacteria"/>
</dbReference>
<reference evidence="12 13" key="1">
    <citation type="submission" date="2012-12" db="EMBL/GenBank/DDBJ databases">
        <title>Genome assembly of Fulvivirga imtechensis AK7.</title>
        <authorList>
            <person name="Nupur N."/>
            <person name="Khatri I."/>
            <person name="Kumar R."/>
            <person name="Subramanian S."/>
            <person name="Pinnaka A."/>
        </authorList>
    </citation>
    <scope>NUCLEOTIDE SEQUENCE [LARGE SCALE GENOMIC DNA]</scope>
    <source>
        <strain evidence="12 13">AK7</strain>
    </source>
</reference>
<dbReference type="InterPro" id="IPR008756">
    <property type="entry name" value="Peptidase_M56"/>
</dbReference>
<evidence type="ECO:0000256" key="3">
    <source>
        <dbReference type="ARBA" id="ARBA00022448"/>
    </source>
</evidence>
<dbReference type="PANTHER" id="PTHR33446:SF2">
    <property type="entry name" value="PROTEIN TONB"/>
    <property type="match status" value="1"/>
</dbReference>
<dbReference type="InterPro" id="IPR006260">
    <property type="entry name" value="TonB/TolA_C"/>
</dbReference>
<dbReference type="EMBL" id="AMZN01000006">
    <property type="protein sequence ID" value="ELR73504.1"/>
    <property type="molecule type" value="Genomic_DNA"/>
</dbReference>
<name>L8K0Q2_9BACT</name>
<dbReference type="InterPro" id="IPR051045">
    <property type="entry name" value="TonB-dependent_transducer"/>
</dbReference>
<evidence type="ECO:0000256" key="10">
    <source>
        <dbReference type="SAM" id="Phobius"/>
    </source>
</evidence>
<organism evidence="12 13">
    <name type="scientific">Fulvivirga imtechensis AK7</name>
    <dbReference type="NCBI Taxonomy" id="1237149"/>
    <lineage>
        <taxon>Bacteria</taxon>
        <taxon>Pseudomonadati</taxon>
        <taxon>Bacteroidota</taxon>
        <taxon>Cytophagia</taxon>
        <taxon>Cytophagales</taxon>
        <taxon>Fulvivirgaceae</taxon>
        <taxon>Fulvivirga</taxon>
    </lineage>
</organism>
<dbReference type="NCBIfam" id="TIGR01352">
    <property type="entry name" value="tonB_Cterm"/>
    <property type="match status" value="1"/>
</dbReference>
<dbReference type="PROSITE" id="PS52015">
    <property type="entry name" value="TONB_CTD"/>
    <property type="match status" value="1"/>
</dbReference>
<dbReference type="GO" id="GO:0055085">
    <property type="term" value="P:transmembrane transport"/>
    <property type="evidence" value="ECO:0007669"/>
    <property type="project" value="InterPro"/>
</dbReference>
<comment type="subcellular location">
    <subcellularLocation>
        <location evidence="1">Cell inner membrane</location>
        <topology evidence="1">Single-pass membrane protein</topology>
        <orientation evidence="1">Periplasmic side</orientation>
    </subcellularLocation>
</comment>
<dbReference type="OrthoDB" id="1522859at2"/>
<dbReference type="CDD" id="cd07341">
    <property type="entry name" value="M56_BlaR1_MecR1_like"/>
    <property type="match status" value="1"/>
</dbReference>
<evidence type="ECO:0000256" key="7">
    <source>
        <dbReference type="ARBA" id="ARBA00022927"/>
    </source>
</evidence>
<keyword evidence="7" id="KW-0653">Protein transport</keyword>
<keyword evidence="3" id="KW-0813">Transport</keyword>
<keyword evidence="6 10" id="KW-0812">Transmembrane</keyword>
<comment type="caution">
    <text evidence="12">The sequence shown here is derived from an EMBL/GenBank/DDBJ whole genome shotgun (WGS) entry which is preliminary data.</text>
</comment>
<dbReference type="SUPFAM" id="SSF74653">
    <property type="entry name" value="TolA/TonB C-terminal domain"/>
    <property type="match status" value="1"/>
</dbReference>
<dbReference type="RefSeq" id="WP_009578092.1">
    <property type="nucleotide sequence ID" value="NZ_AMZN01000006.1"/>
</dbReference>
<gene>
    <name evidence="12" type="ORF">C900_04356</name>
</gene>
<dbReference type="Proteomes" id="UP000011135">
    <property type="component" value="Unassembled WGS sequence"/>
</dbReference>
<keyword evidence="4" id="KW-1003">Cell membrane</keyword>
<dbReference type="GO" id="GO:0098797">
    <property type="term" value="C:plasma membrane protein complex"/>
    <property type="evidence" value="ECO:0007669"/>
    <property type="project" value="TreeGrafter"/>
</dbReference>
<feature type="domain" description="TonB C-terminal" evidence="11">
    <location>
        <begin position="403"/>
        <end position="499"/>
    </location>
</feature>
<evidence type="ECO:0000256" key="1">
    <source>
        <dbReference type="ARBA" id="ARBA00004383"/>
    </source>
</evidence>
<dbReference type="Pfam" id="PF03544">
    <property type="entry name" value="TonB_C"/>
    <property type="match status" value="1"/>
</dbReference>
<dbReference type="AlphaFoldDB" id="L8K0Q2"/>
<comment type="similarity">
    <text evidence="2">Belongs to the TonB family.</text>
</comment>
<feature type="transmembrane region" description="Helical" evidence="10">
    <location>
        <begin position="37"/>
        <end position="54"/>
    </location>
</feature>
<dbReference type="PANTHER" id="PTHR33446">
    <property type="entry name" value="PROTEIN TONB-RELATED"/>
    <property type="match status" value="1"/>
</dbReference>
<evidence type="ECO:0000256" key="5">
    <source>
        <dbReference type="ARBA" id="ARBA00022519"/>
    </source>
</evidence>
<evidence type="ECO:0000259" key="11">
    <source>
        <dbReference type="PROSITE" id="PS52015"/>
    </source>
</evidence>
<evidence type="ECO:0000256" key="6">
    <source>
        <dbReference type="ARBA" id="ARBA00022692"/>
    </source>
</evidence>
<keyword evidence="13" id="KW-1185">Reference proteome</keyword>
<proteinExistence type="inferred from homology"/>
<accession>L8K0Q2</accession>
<dbReference type="InterPro" id="IPR037682">
    <property type="entry name" value="TonB_C"/>
</dbReference>
<feature type="transmembrane region" description="Helical" evidence="10">
    <location>
        <begin position="275"/>
        <end position="293"/>
    </location>
</feature>
<evidence type="ECO:0000313" key="12">
    <source>
        <dbReference type="EMBL" id="ELR73504.1"/>
    </source>
</evidence>
<keyword evidence="9 10" id="KW-0472">Membrane</keyword>
<dbReference type="Pfam" id="PF13715">
    <property type="entry name" value="CarbopepD_reg_2"/>
    <property type="match status" value="1"/>
</dbReference>
<keyword evidence="8 10" id="KW-1133">Transmembrane helix</keyword>
<feature type="transmembrane region" description="Helical" evidence="10">
    <location>
        <begin position="97"/>
        <end position="121"/>
    </location>
</feature>